<gene>
    <name evidence="2" type="ORF">CLODIP_2_CD07160</name>
</gene>
<organism evidence="2 3">
    <name type="scientific">Cloeon dipterum</name>
    <dbReference type="NCBI Taxonomy" id="197152"/>
    <lineage>
        <taxon>Eukaryota</taxon>
        <taxon>Metazoa</taxon>
        <taxon>Ecdysozoa</taxon>
        <taxon>Arthropoda</taxon>
        <taxon>Hexapoda</taxon>
        <taxon>Insecta</taxon>
        <taxon>Pterygota</taxon>
        <taxon>Palaeoptera</taxon>
        <taxon>Ephemeroptera</taxon>
        <taxon>Pisciforma</taxon>
        <taxon>Baetidae</taxon>
        <taxon>Cloeon</taxon>
    </lineage>
</organism>
<evidence type="ECO:0000313" key="3">
    <source>
        <dbReference type="Proteomes" id="UP000494165"/>
    </source>
</evidence>
<evidence type="ECO:0000313" key="2">
    <source>
        <dbReference type="EMBL" id="CAB3377297.1"/>
    </source>
</evidence>
<keyword evidence="3" id="KW-1185">Reference proteome</keyword>
<protein>
    <submittedName>
        <fullName evidence="2">Uncharacterized protein</fullName>
    </submittedName>
</protein>
<dbReference type="Proteomes" id="UP000494165">
    <property type="component" value="Unassembled WGS sequence"/>
</dbReference>
<evidence type="ECO:0000256" key="1">
    <source>
        <dbReference type="SAM" id="MobiDB-lite"/>
    </source>
</evidence>
<accession>A0A8S1D765</accession>
<reference evidence="2 3" key="1">
    <citation type="submission" date="2020-04" db="EMBL/GenBank/DDBJ databases">
        <authorList>
            <person name="Alioto T."/>
            <person name="Alioto T."/>
            <person name="Gomez Garrido J."/>
        </authorList>
    </citation>
    <scope>NUCLEOTIDE SEQUENCE [LARGE SCALE GENOMIC DNA]</scope>
</reference>
<comment type="caution">
    <text evidence="2">The sequence shown here is derived from an EMBL/GenBank/DDBJ whole genome shotgun (WGS) entry which is preliminary data.</text>
</comment>
<dbReference type="AlphaFoldDB" id="A0A8S1D765"/>
<feature type="region of interest" description="Disordered" evidence="1">
    <location>
        <begin position="146"/>
        <end position="204"/>
    </location>
</feature>
<proteinExistence type="predicted"/>
<dbReference type="EMBL" id="CADEPI010000142">
    <property type="protein sequence ID" value="CAB3377297.1"/>
    <property type="molecule type" value="Genomic_DNA"/>
</dbReference>
<dbReference type="Gene3D" id="2.30.30.850">
    <property type="match status" value="1"/>
</dbReference>
<sequence length="204" mass="23833">MEGPWDAAIRPDIMNQELNLDTKDYLDLLRFDLEIAREESHRTDLWTRKTTSDRAQKKLHSDMQEIKMGDKVLVKNLKPRNRMDARWKGPYLVVKKWGKLTVGLRDPNNGREFFFHPSHFRILKRELRSPIYFTIGQETAMRSLTEDHARSGNEAKACSQTLSNAKSPEEEEDYRVGETLKTYRRQETMPEDGQASPDGHLTLE</sequence>
<name>A0A8S1D765_9INSE</name>